<dbReference type="InterPro" id="IPR052018">
    <property type="entry name" value="PHP_domain"/>
</dbReference>
<dbReference type="PANTHER" id="PTHR42924:SF3">
    <property type="entry name" value="POLYMERASE_HISTIDINOL PHOSPHATASE N-TERMINAL DOMAIN-CONTAINING PROTEIN"/>
    <property type="match status" value="1"/>
</dbReference>
<proteinExistence type="predicted"/>
<reference evidence="2 3" key="1">
    <citation type="journal article" date="2016" name="C (Basel)">
        <title>Selective Growth of and Electricity Production by Marine Exoelectrogenic Bacteria in Self-Aggregated Hydrogel of Microbially Reduced Graphene Oxide.</title>
        <authorList>
            <person name="Yoshida N."/>
            <person name="Goto Y."/>
            <person name="Miyata Y."/>
        </authorList>
    </citation>
    <scope>NUCLEOTIDE SEQUENCE [LARGE SCALE GENOMIC DNA]</scope>
    <source>
        <strain evidence="2 3">NIT-T3</strain>
    </source>
</reference>
<dbReference type="InterPro" id="IPR016195">
    <property type="entry name" value="Pol/histidinol_Pase-like"/>
</dbReference>
<evidence type="ECO:0000313" key="2">
    <source>
        <dbReference type="EMBL" id="BCR04417.1"/>
    </source>
</evidence>
<dbReference type="PANTHER" id="PTHR42924">
    <property type="entry name" value="EXONUCLEASE"/>
    <property type="match status" value="1"/>
</dbReference>
<name>A0ABN6DX75_9BACT</name>
<dbReference type="SUPFAM" id="SSF89550">
    <property type="entry name" value="PHP domain-like"/>
    <property type="match status" value="1"/>
</dbReference>
<sequence length="288" mass="31645">MTRKYIDLHLHSTCSDGVHPPEEVVRMAAQAGLSAIALADHDNIDGIDAALAAGRELGVEVISGVELSVVWESFKDIHLLGYGFDHHHPQLWESLREFREFREKRNELIVGRINEKLQGEGREPISFERVMALAGGTVGRPHIARALIEQGHAEDVEAAFQRYLICCNVEKRFFPIDDAISLVHQAGGVAVLAHPPFITPDRKVFTDLLDAFIPLGLDGVEAYNSGSTNADIDWYITQARRRGLIVTGGSDFHGIEGGEIVIGGGRGNLKIPYACLEDVRRLLAKRAG</sequence>
<dbReference type="EMBL" id="AP024355">
    <property type="protein sequence ID" value="BCR04417.1"/>
    <property type="molecule type" value="Genomic_DNA"/>
</dbReference>
<dbReference type="SMART" id="SM00481">
    <property type="entry name" value="POLIIIAc"/>
    <property type="match status" value="1"/>
</dbReference>
<dbReference type="Proteomes" id="UP001319827">
    <property type="component" value="Chromosome"/>
</dbReference>
<dbReference type="InterPro" id="IPR003141">
    <property type="entry name" value="Pol/His_phosphatase_N"/>
</dbReference>
<dbReference type="Gene3D" id="3.20.20.140">
    <property type="entry name" value="Metal-dependent hydrolases"/>
    <property type="match status" value="1"/>
</dbReference>
<feature type="domain" description="Polymerase/histidinol phosphatase N-terminal" evidence="1">
    <location>
        <begin position="6"/>
        <end position="71"/>
    </location>
</feature>
<dbReference type="InterPro" id="IPR004013">
    <property type="entry name" value="PHP_dom"/>
</dbReference>
<dbReference type="Pfam" id="PF02811">
    <property type="entry name" value="PHP"/>
    <property type="match status" value="1"/>
</dbReference>
<dbReference type="CDD" id="cd07438">
    <property type="entry name" value="PHP_HisPPase_AMP"/>
    <property type="match status" value="1"/>
</dbReference>
<keyword evidence="3" id="KW-1185">Reference proteome</keyword>
<organism evidence="2 3">
    <name type="scientific">Desulfuromonas versatilis</name>
    <dbReference type="NCBI Taxonomy" id="2802975"/>
    <lineage>
        <taxon>Bacteria</taxon>
        <taxon>Pseudomonadati</taxon>
        <taxon>Thermodesulfobacteriota</taxon>
        <taxon>Desulfuromonadia</taxon>
        <taxon>Desulfuromonadales</taxon>
        <taxon>Desulfuromonadaceae</taxon>
        <taxon>Desulfuromonas</taxon>
    </lineage>
</organism>
<accession>A0ABN6DX75</accession>
<evidence type="ECO:0000259" key="1">
    <source>
        <dbReference type="SMART" id="SM00481"/>
    </source>
</evidence>
<evidence type="ECO:0000313" key="3">
    <source>
        <dbReference type="Proteomes" id="UP001319827"/>
    </source>
</evidence>
<gene>
    <name evidence="2" type="ORF">DESUT3_14860</name>
</gene>
<protein>
    <submittedName>
        <fullName evidence="2">Phosphatase</fullName>
    </submittedName>
</protein>
<dbReference type="Gene3D" id="1.10.150.650">
    <property type="match status" value="1"/>
</dbReference>
<dbReference type="RefSeq" id="WP_221251871.1">
    <property type="nucleotide sequence ID" value="NZ_AP024355.1"/>
</dbReference>
<reference evidence="2 3" key="2">
    <citation type="journal article" date="2021" name="Int. J. Syst. Evol. Microbiol.">
        <title>Isolation and Polyphasic Characterization of Desulfuromonas versatilis sp. Nov., an Electrogenic Bacteria Capable of Versatile Metabolism Isolated from a Graphene Oxide-Reducing Enrichment Culture.</title>
        <authorList>
            <person name="Xie L."/>
            <person name="Yoshida N."/>
            <person name="Ishii S."/>
            <person name="Meng L."/>
        </authorList>
    </citation>
    <scope>NUCLEOTIDE SEQUENCE [LARGE SCALE GENOMIC DNA]</scope>
    <source>
        <strain evidence="2 3">NIT-T3</strain>
    </source>
</reference>